<dbReference type="InterPro" id="IPR004111">
    <property type="entry name" value="Repressor_TetR_C"/>
</dbReference>
<dbReference type="GO" id="GO:0003700">
    <property type="term" value="F:DNA-binding transcription factor activity"/>
    <property type="evidence" value="ECO:0007669"/>
    <property type="project" value="TreeGrafter"/>
</dbReference>
<keyword evidence="7" id="KW-1185">Reference proteome</keyword>
<dbReference type="Gene3D" id="1.10.357.10">
    <property type="entry name" value="Tetracycline Repressor, domain 2"/>
    <property type="match status" value="1"/>
</dbReference>
<dbReference type="SUPFAM" id="SSF46689">
    <property type="entry name" value="Homeodomain-like"/>
    <property type="match status" value="1"/>
</dbReference>
<dbReference type="InterPro" id="IPR050109">
    <property type="entry name" value="HTH-type_TetR-like_transc_reg"/>
</dbReference>
<evidence type="ECO:0000256" key="2">
    <source>
        <dbReference type="ARBA" id="ARBA00023125"/>
    </source>
</evidence>
<keyword evidence="1" id="KW-0805">Transcription regulation</keyword>
<dbReference type="GO" id="GO:0000976">
    <property type="term" value="F:transcription cis-regulatory region binding"/>
    <property type="evidence" value="ECO:0007669"/>
    <property type="project" value="TreeGrafter"/>
</dbReference>
<dbReference type="Gene3D" id="1.10.10.60">
    <property type="entry name" value="Homeodomain-like"/>
    <property type="match status" value="1"/>
</dbReference>
<name>A0A263D3F4_9PSEU</name>
<dbReference type="InterPro" id="IPR009057">
    <property type="entry name" value="Homeodomain-like_sf"/>
</dbReference>
<organism evidence="6 7">
    <name type="scientific">Amycolatopsis antarctica</name>
    <dbReference type="NCBI Taxonomy" id="1854586"/>
    <lineage>
        <taxon>Bacteria</taxon>
        <taxon>Bacillati</taxon>
        <taxon>Actinomycetota</taxon>
        <taxon>Actinomycetes</taxon>
        <taxon>Pseudonocardiales</taxon>
        <taxon>Pseudonocardiaceae</taxon>
        <taxon>Amycolatopsis</taxon>
    </lineage>
</organism>
<dbReference type="InParanoid" id="A0A263D3F4"/>
<dbReference type="Pfam" id="PF02909">
    <property type="entry name" value="TetR_C_1"/>
    <property type="match status" value="1"/>
</dbReference>
<dbReference type="SUPFAM" id="SSF48498">
    <property type="entry name" value="Tetracyclin repressor-like, C-terminal domain"/>
    <property type="match status" value="1"/>
</dbReference>
<evidence type="ECO:0000313" key="7">
    <source>
        <dbReference type="Proteomes" id="UP000242444"/>
    </source>
</evidence>
<dbReference type="FunCoup" id="A0A263D3F4">
    <property type="interactions" value="6"/>
</dbReference>
<dbReference type="OrthoDB" id="4540879at2"/>
<reference evidence="6 7" key="1">
    <citation type="submission" date="2017-07" db="EMBL/GenBank/DDBJ databases">
        <title>Amycolatopsis antarcticus sp. nov., isolated from the surface of an Antarcticus brown macroalga.</title>
        <authorList>
            <person name="Wang J."/>
            <person name="Leiva S."/>
            <person name="Huang J."/>
            <person name="Huang Y."/>
        </authorList>
    </citation>
    <scope>NUCLEOTIDE SEQUENCE [LARGE SCALE GENOMIC DNA]</scope>
    <source>
        <strain evidence="6 7">AU-G6</strain>
    </source>
</reference>
<dbReference type="InterPro" id="IPR001647">
    <property type="entry name" value="HTH_TetR"/>
</dbReference>
<proteinExistence type="predicted"/>
<gene>
    <name evidence="6" type="ORF">CFN78_17780</name>
</gene>
<dbReference type="PANTHER" id="PTHR30055">
    <property type="entry name" value="HTH-TYPE TRANSCRIPTIONAL REGULATOR RUTR"/>
    <property type="match status" value="1"/>
</dbReference>
<evidence type="ECO:0000313" key="6">
    <source>
        <dbReference type="EMBL" id="OZM71986.1"/>
    </source>
</evidence>
<dbReference type="GO" id="GO:0045892">
    <property type="term" value="P:negative regulation of DNA-templated transcription"/>
    <property type="evidence" value="ECO:0007669"/>
    <property type="project" value="InterPro"/>
</dbReference>
<accession>A0A263D3F4</accession>
<dbReference type="Proteomes" id="UP000242444">
    <property type="component" value="Unassembled WGS sequence"/>
</dbReference>
<sequence>MTKRECGPVGCSVCGRALPPSGRGRPARYCSRACRARAYRDRVAERQQLDVDLPEEAAALTPERVVRAAIGLADREGVAALSMRRVAAELNAGPMSLYRYVRGKEELGGMMIDAVFGDRPLPEPGPAGWRNRLELSARREWEIYLDHAWVPQLATITTRPPLAPRMMAYTDWRIRAVDGLGLDFATMVRIAIMVSTHVQGAAQPLARERRERSTREEWLLVRRGPIRETFGSGALPMIERFDDDALRASEPDSVFEFGLRCLLDGVERLISS</sequence>
<comment type="caution">
    <text evidence="6">The sequence shown here is derived from an EMBL/GenBank/DDBJ whole genome shotgun (WGS) entry which is preliminary data.</text>
</comment>
<evidence type="ECO:0000256" key="4">
    <source>
        <dbReference type="PROSITE-ProRule" id="PRU00335"/>
    </source>
</evidence>
<protein>
    <recommendedName>
        <fullName evidence="5">HTH tetR-type domain-containing protein</fullName>
    </recommendedName>
</protein>
<evidence type="ECO:0000256" key="3">
    <source>
        <dbReference type="ARBA" id="ARBA00023163"/>
    </source>
</evidence>
<feature type="domain" description="HTH tetR-type" evidence="5">
    <location>
        <begin position="59"/>
        <end position="119"/>
    </location>
</feature>
<dbReference type="PROSITE" id="PS50977">
    <property type="entry name" value="HTH_TETR_2"/>
    <property type="match status" value="1"/>
</dbReference>
<dbReference type="PANTHER" id="PTHR30055:SF151">
    <property type="entry name" value="TRANSCRIPTIONAL REGULATORY PROTEIN"/>
    <property type="match status" value="1"/>
</dbReference>
<keyword evidence="3" id="KW-0804">Transcription</keyword>
<dbReference type="InterPro" id="IPR036271">
    <property type="entry name" value="Tet_transcr_reg_TetR-rel_C_sf"/>
</dbReference>
<dbReference type="Pfam" id="PF00440">
    <property type="entry name" value="TetR_N"/>
    <property type="match status" value="1"/>
</dbReference>
<evidence type="ECO:0000256" key="1">
    <source>
        <dbReference type="ARBA" id="ARBA00023015"/>
    </source>
</evidence>
<keyword evidence="2 4" id="KW-0238">DNA-binding</keyword>
<dbReference type="EMBL" id="NKYE01000010">
    <property type="protein sequence ID" value="OZM71986.1"/>
    <property type="molecule type" value="Genomic_DNA"/>
</dbReference>
<feature type="DNA-binding region" description="H-T-H motif" evidence="4">
    <location>
        <begin position="82"/>
        <end position="101"/>
    </location>
</feature>
<evidence type="ECO:0000259" key="5">
    <source>
        <dbReference type="PROSITE" id="PS50977"/>
    </source>
</evidence>
<dbReference type="AlphaFoldDB" id="A0A263D3F4"/>